<dbReference type="Pfam" id="PF06527">
    <property type="entry name" value="TniQ"/>
    <property type="match status" value="1"/>
</dbReference>
<name>A0ABX9DWC6_9PSEU</name>
<dbReference type="Proteomes" id="UP000248714">
    <property type="component" value="Unassembled WGS sequence"/>
</dbReference>
<gene>
    <name evidence="2" type="ORF">C8D87_11321</name>
</gene>
<feature type="domain" description="TniQ" evidence="1">
    <location>
        <begin position="8"/>
        <end position="160"/>
    </location>
</feature>
<evidence type="ECO:0000313" key="3">
    <source>
        <dbReference type="Proteomes" id="UP000248714"/>
    </source>
</evidence>
<evidence type="ECO:0000313" key="2">
    <source>
        <dbReference type="EMBL" id="RAS59721.1"/>
    </source>
</evidence>
<evidence type="ECO:0000259" key="1">
    <source>
        <dbReference type="Pfam" id="PF06527"/>
    </source>
</evidence>
<dbReference type="EMBL" id="QLTT01000013">
    <property type="protein sequence ID" value="RAS59721.1"/>
    <property type="molecule type" value="Genomic_DNA"/>
</dbReference>
<comment type="caution">
    <text evidence="2">The sequence shown here is derived from an EMBL/GenBank/DDBJ whole genome shotgun (WGS) entry which is preliminary data.</text>
</comment>
<keyword evidence="3" id="KW-1185">Reference proteome</keyword>
<dbReference type="InterPro" id="IPR009492">
    <property type="entry name" value="TniQ"/>
</dbReference>
<organism evidence="2 3">
    <name type="scientific">Lentzea atacamensis</name>
    <dbReference type="NCBI Taxonomy" id="531938"/>
    <lineage>
        <taxon>Bacteria</taxon>
        <taxon>Bacillati</taxon>
        <taxon>Actinomycetota</taxon>
        <taxon>Actinomycetes</taxon>
        <taxon>Pseudonocardiales</taxon>
        <taxon>Pseudonocardiaceae</taxon>
        <taxon>Lentzea</taxon>
    </lineage>
</organism>
<reference evidence="2 3" key="1">
    <citation type="submission" date="2018-06" db="EMBL/GenBank/DDBJ databases">
        <title>Genomic Encyclopedia of Type Strains, Phase IV (KMG-IV): sequencing the most valuable type-strain genomes for metagenomic binning, comparative biology and taxonomic classification.</title>
        <authorList>
            <person name="Goeker M."/>
        </authorList>
    </citation>
    <scope>NUCLEOTIDE SEQUENCE [LARGE SCALE GENOMIC DNA]</scope>
    <source>
        <strain evidence="2 3">DSM 45479</strain>
    </source>
</reference>
<protein>
    <submittedName>
        <fullName evidence="2">TniQ protein</fullName>
    </submittedName>
</protein>
<proteinExistence type="predicted"/>
<accession>A0ABX9DWC6</accession>
<dbReference type="RefSeq" id="WP_170166754.1">
    <property type="nucleotide sequence ID" value="NZ_QLTT01000013.1"/>
</dbReference>
<sequence length="648" mass="71700">MTGIRPLPRSLSPLPGESLPGYLLRLAHRLDLSPARVATLTGLTNPLLPTIPAGRLHSLSPEHAEAFARATHLSAEEATALTLISFADRYPPVNPAFSGRQRQNHGILVKENWVFSRSSRYCPDCLAGDGSPIQDQHGGAWQLIWRLPVVFACPLHRRQLQHFCPGCDQPAHHRATGQVQLLTQPTNADLHPVHCRNVIATTHNDHTRGRVCRTRLDDPSHHRPALPDDSELLRFQSRLLSLLLAGTAETITSVGQPTDPARYFVDLRLICCLIASSWPAARDLLTPAASAAQAIDEHVRNTREQIDTIRRSGRTVREIAFYDKPPLDSAAGAHLLALAHQITSTTSVDEVRTLLRTLVIPAPANTSHWTRQFLAGDGHCSPGLRTALGLEIRARNVMKELGVRCRPRSPRPQPVQFGVQHIPQHLLPGWHAEHLAHITDVKPQLLRRAAAARLAQICVGGHATEAAELLGIPYYASENALAVVKQKLRDHASDAFGRAIHNIAQRLDTTVTRTDYGKRRDALKTWSLSPDEWETLIAGLPEQPHSGPTRPYIDWGDSKRLLASVWVWVRITHGEHLLAPAIRPNLDQPRPGGPLIRHVHTRWPFISADQPAGHYTALRQRLDAFADTLSAAIDVGVPSWPGRERTVR</sequence>